<comment type="caution">
    <text evidence="1">The sequence shown here is derived from an EMBL/GenBank/DDBJ whole genome shotgun (WGS) entry which is preliminary data.</text>
</comment>
<dbReference type="Pfam" id="PF08843">
    <property type="entry name" value="AbiEii"/>
    <property type="match status" value="1"/>
</dbReference>
<dbReference type="EMBL" id="MGAL01000037">
    <property type="protein sequence ID" value="OGK46986.1"/>
    <property type="molecule type" value="Genomic_DNA"/>
</dbReference>
<sequence>MFTKGLSKQTQANLELLTKVSFVAKYYLAEGTALSLHFGHRFSHDLDFFSPHAEQPEVIISSLKDAGKLEIFQNDFKTFNGQLNKVKLSFFEYPYKLLNQTTQFQNIEISSTIDIGCMKIDAISSRGKKRDFIDLYTICQREKPLHELLDLFKKKYAEIEVNRLHLLKSFIYFDDAEEDVMPEMIETLD</sequence>
<dbReference type="AlphaFoldDB" id="A0A1F7IUG8"/>
<evidence type="ECO:0008006" key="3">
    <source>
        <dbReference type="Google" id="ProtNLM"/>
    </source>
</evidence>
<gene>
    <name evidence="1" type="ORF">A3A93_00320</name>
</gene>
<organism evidence="1 2">
    <name type="scientific">Candidatus Roizmanbacteria bacterium RIFCSPLOWO2_01_FULL_38_12</name>
    <dbReference type="NCBI Taxonomy" id="1802061"/>
    <lineage>
        <taxon>Bacteria</taxon>
        <taxon>Candidatus Roizmaniibacteriota</taxon>
    </lineage>
</organism>
<evidence type="ECO:0000313" key="2">
    <source>
        <dbReference type="Proteomes" id="UP000177141"/>
    </source>
</evidence>
<accession>A0A1F7IUG8</accession>
<proteinExistence type="predicted"/>
<dbReference type="InterPro" id="IPR014942">
    <property type="entry name" value="AbiEii"/>
</dbReference>
<evidence type="ECO:0000313" key="1">
    <source>
        <dbReference type="EMBL" id="OGK46986.1"/>
    </source>
</evidence>
<dbReference type="Gene3D" id="3.10.450.620">
    <property type="entry name" value="JHP933, nucleotidyltransferase-like core domain"/>
    <property type="match status" value="1"/>
</dbReference>
<dbReference type="Proteomes" id="UP000177141">
    <property type="component" value="Unassembled WGS sequence"/>
</dbReference>
<name>A0A1F7IUG8_9BACT</name>
<protein>
    <recommendedName>
        <fullName evidence="3">Nucleotidyl transferase AbiEii/AbiGii toxin family protein</fullName>
    </recommendedName>
</protein>
<reference evidence="1 2" key="1">
    <citation type="journal article" date="2016" name="Nat. Commun.">
        <title>Thousands of microbial genomes shed light on interconnected biogeochemical processes in an aquifer system.</title>
        <authorList>
            <person name="Anantharaman K."/>
            <person name="Brown C.T."/>
            <person name="Hug L.A."/>
            <person name="Sharon I."/>
            <person name="Castelle C.J."/>
            <person name="Probst A.J."/>
            <person name="Thomas B.C."/>
            <person name="Singh A."/>
            <person name="Wilkins M.J."/>
            <person name="Karaoz U."/>
            <person name="Brodie E.L."/>
            <person name="Williams K.H."/>
            <person name="Hubbard S.S."/>
            <person name="Banfield J.F."/>
        </authorList>
    </citation>
    <scope>NUCLEOTIDE SEQUENCE [LARGE SCALE GENOMIC DNA]</scope>
</reference>
<dbReference type="STRING" id="1802061.A3A93_00320"/>